<name>A0A6J5N8R2_9CAUD</name>
<reference evidence="1" key="1">
    <citation type="submission" date="2020-04" db="EMBL/GenBank/DDBJ databases">
        <authorList>
            <person name="Chiriac C."/>
            <person name="Salcher M."/>
            <person name="Ghai R."/>
            <person name="Kavagutti S V."/>
        </authorList>
    </citation>
    <scope>NUCLEOTIDE SEQUENCE</scope>
</reference>
<evidence type="ECO:0000313" key="1">
    <source>
        <dbReference type="EMBL" id="CAB4153866.1"/>
    </source>
</evidence>
<proteinExistence type="predicted"/>
<dbReference type="EMBL" id="LR796603">
    <property type="protein sequence ID" value="CAB4153866.1"/>
    <property type="molecule type" value="Genomic_DNA"/>
</dbReference>
<protein>
    <submittedName>
        <fullName evidence="1">Uncharacterized protein</fullName>
    </submittedName>
</protein>
<gene>
    <name evidence="1" type="ORF">UFOVP639_36</name>
</gene>
<organism evidence="1">
    <name type="scientific">uncultured Caudovirales phage</name>
    <dbReference type="NCBI Taxonomy" id="2100421"/>
    <lineage>
        <taxon>Viruses</taxon>
        <taxon>Duplodnaviria</taxon>
        <taxon>Heunggongvirae</taxon>
        <taxon>Uroviricota</taxon>
        <taxon>Caudoviricetes</taxon>
        <taxon>Peduoviridae</taxon>
        <taxon>Maltschvirus</taxon>
        <taxon>Maltschvirus maltsch</taxon>
    </lineage>
</organism>
<sequence>MENFRYLNKISLKDIDIEEIEHLLKRWEFKVLLHHEELTRDIDIMLENMLDYFVSEEKYEYACIVRDEIKSRELEPRKVKTAP</sequence>
<accession>A0A6J5N8R2</accession>